<keyword evidence="4" id="KW-1015">Disulfide bond</keyword>
<dbReference type="InterPro" id="IPR002018">
    <property type="entry name" value="CarbesteraseB"/>
</dbReference>
<evidence type="ECO:0000256" key="3">
    <source>
        <dbReference type="ARBA" id="ARBA00022801"/>
    </source>
</evidence>
<feature type="chain" id="PRO_5040537189" description="Carboxylic ester hydrolase" evidence="6">
    <location>
        <begin position="19"/>
        <end position="562"/>
    </location>
</feature>
<dbReference type="PROSITE" id="PS00941">
    <property type="entry name" value="CARBOXYLESTERASE_B_2"/>
    <property type="match status" value="1"/>
</dbReference>
<keyword evidence="3 6" id="KW-0378">Hydrolase</keyword>
<gene>
    <name evidence="8" type="ORF">PSYICH_LOCUS6790</name>
</gene>
<dbReference type="InterPro" id="IPR029058">
    <property type="entry name" value="AB_hydrolase_fold"/>
</dbReference>
<proteinExistence type="inferred from homology"/>
<dbReference type="OrthoDB" id="19653at2759"/>
<dbReference type="PROSITE" id="PS00122">
    <property type="entry name" value="CARBOXYLESTERASE_B_1"/>
    <property type="match status" value="1"/>
</dbReference>
<accession>A0A9P0CTE7</accession>
<dbReference type="AlphaFoldDB" id="A0A9P0CTE7"/>
<reference evidence="8" key="1">
    <citation type="submission" date="2022-01" db="EMBL/GenBank/DDBJ databases">
        <authorList>
            <person name="King R."/>
        </authorList>
    </citation>
    <scope>NUCLEOTIDE SEQUENCE</scope>
</reference>
<dbReference type="InterPro" id="IPR019819">
    <property type="entry name" value="Carboxylesterase_B_CS"/>
</dbReference>
<keyword evidence="9" id="KW-1185">Reference proteome</keyword>
<dbReference type="GO" id="GO:0052689">
    <property type="term" value="F:carboxylic ester hydrolase activity"/>
    <property type="evidence" value="ECO:0007669"/>
    <property type="project" value="UniProtKB-KW"/>
</dbReference>
<comment type="similarity">
    <text evidence="1 6">Belongs to the type-B carboxylesterase/lipase family.</text>
</comment>
<dbReference type="PANTHER" id="PTHR43142">
    <property type="entry name" value="CARBOXYLIC ESTER HYDROLASE"/>
    <property type="match status" value="1"/>
</dbReference>
<evidence type="ECO:0000313" key="9">
    <source>
        <dbReference type="Proteomes" id="UP001153636"/>
    </source>
</evidence>
<evidence type="ECO:0000259" key="7">
    <source>
        <dbReference type="Pfam" id="PF00135"/>
    </source>
</evidence>
<evidence type="ECO:0000313" key="8">
    <source>
        <dbReference type="EMBL" id="CAH1106193.1"/>
    </source>
</evidence>
<dbReference type="PANTHER" id="PTHR43142:SF1">
    <property type="entry name" value="CARBOXYLIC ESTER HYDROLASE"/>
    <property type="match status" value="1"/>
</dbReference>
<evidence type="ECO:0000256" key="1">
    <source>
        <dbReference type="ARBA" id="ARBA00005964"/>
    </source>
</evidence>
<dbReference type="Proteomes" id="UP001153636">
    <property type="component" value="Chromosome 2"/>
</dbReference>
<keyword evidence="5" id="KW-0325">Glycoprotein</keyword>
<keyword evidence="6" id="KW-0732">Signal</keyword>
<evidence type="ECO:0000256" key="5">
    <source>
        <dbReference type="ARBA" id="ARBA00023180"/>
    </source>
</evidence>
<dbReference type="InterPro" id="IPR019826">
    <property type="entry name" value="Carboxylesterase_B_AS"/>
</dbReference>
<dbReference type="EC" id="3.1.1.-" evidence="6"/>
<dbReference type="EMBL" id="OV651814">
    <property type="protein sequence ID" value="CAH1106193.1"/>
    <property type="molecule type" value="Genomic_DNA"/>
</dbReference>
<organism evidence="8 9">
    <name type="scientific">Psylliodes chrysocephalus</name>
    <dbReference type="NCBI Taxonomy" id="3402493"/>
    <lineage>
        <taxon>Eukaryota</taxon>
        <taxon>Metazoa</taxon>
        <taxon>Ecdysozoa</taxon>
        <taxon>Arthropoda</taxon>
        <taxon>Hexapoda</taxon>
        <taxon>Insecta</taxon>
        <taxon>Pterygota</taxon>
        <taxon>Neoptera</taxon>
        <taxon>Endopterygota</taxon>
        <taxon>Coleoptera</taxon>
        <taxon>Polyphaga</taxon>
        <taxon>Cucujiformia</taxon>
        <taxon>Chrysomeloidea</taxon>
        <taxon>Chrysomelidae</taxon>
        <taxon>Galerucinae</taxon>
        <taxon>Alticini</taxon>
        <taxon>Psylliodes</taxon>
    </lineage>
</organism>
<protein>
    <recommendedName>
        <fullName evidence="6">Carboxylic ester hydrolase</fullName>
        <ecNumber evidence="6">3.1.1.-</ecNumber>
    </recommendedName>
</protein>
<evidence type="ECO:0000256" key="2">
    <source>
        <dbReference type="ARBA" id="ARBA00022487"/>
    </source>
</evidence>
<dbReference type="Pfam" id="PF00135">
    <property type="entry name" value="COesterase"/>
    <property type="match status" value="1"/>
</dbReference>
<sequence length="562" mass="64041">MFYILAFISLAGINLSRCDEILLDFPLGSLKGKTRTTIDGVTIHSFQGIPYAEPVVNESRFQAAQPKKPWDGVLDATIERNYCRQITYDYLDGDEDCLFINIFSPKDPKLNASLPVMMFIYGGAFIEGSSVDVNYGPDHLMNYDVIYVTFNYRIGPFGFFSTGDDVVPGNAGLKDQSLALRFVNQYIQYFGGDPNKVTIFGQSAGAASVHYHVLSPMSKGLFRAAICQSASALSPWAHQRNQTELSYLLATILNPDFLTYNASSSEVYEYLRKQSAVDIDRAAHTIHKMETPSDSQIQQGVYFGPVVEHEHENAFITKSMYELLRNGEINDVKLLIGVNSEEFLGAAEDATFVYNTNAFTEDILLLLPRDLNVKEADRAVVAQKIKDFYSPYLDFNIDTRQLIKYYSDQCFARSIIKAAELQSRWNDVYLYSFEYHGVLGGYVNEPVIGFSQDVRHGEDISYILRRNYGGLNTTDLTKYPEMDQIVQKRLITMLTNFARFLNPTPEKVDLLQNLEWPTVKPDNFQYLAIGSWLEVRKNPKEDMYRFWNYIFDQYGVPPFTSY</sequence>
<evidence type="ECO:0000256" key="4">
    <source>
        <dbReference type="ARBA" id="ARBA00023157"/>
    </source>
</evidence>
<keyword evidence="2" id="KW-0719">Serine esterase</keyword>
<name>A0A9P0CTE7_9CUCU</name>
<evidence type="ECO:0000256" key="6">
    <source>
        <dbReference type="RuleBase" id="RU361235"/>
    </source>
</evidence>
<dbReference type="Gene3D" id="3.40.50.1820">
    <property type="entry name" value="alpha/beta hydrolase"/>
    <property type="match status" value="1"/>
</dbReference>
<dbReference type="SUPFAM" id="SSF53474">
    <property type="entry name" value="alpha/beta-Hydrolases"/>
    <property type="match status" value="1"/>
</dbReference>
<feature type="domain" description="Carboxylesterase type B" evidence="7">
    <location>
        <begin position="23"/>
        <end position="547"/>
    </location>
</feature>
<feature type="signal peptide" evidence="6">
    <location>
        <begin position="1"/>
        <end position="18"/>
    </location>
</feature>